<accession>A0ABU7DYC6</accession>
<comment type="caution">
    <text evidence="1">The sequence shown here is derived from an EMBL/GenBank/DDBJ whole genome shotgun (WGS) entry which is preliminary data.</text>
</comment>
<gene>
    <name evidence="1" type="ORF">CHARACLAT_006743</name>
</gene>
<evidence type="ECO:0000313" key="2">
    <source>
        <dbReference type="Proteomes" id="UP001352852"/>
    </source>
</evidence>
<reference evidence="1 2" key="1">
    <citation type="submission" date="2021-06" db="EMBL/GenBank/DDBJ databases">
        <authorList>
            <person name="Palmer J.M."/>
        </authorList>
    </citation>
    <scope>NUCLEOTIDE SEQUENCE [LARGE SCALE GENOMIC DNA]</scope>
    <source>
        <strain evidence="1 2">CL_MEX2019</strain>
        <tissue evidence="1">Muscle</tissue>
    </source>
</reference>
<sequence length="81" mass="9078">MGRRKTIQPTVLTGSNINVLVRPSWTPKLKLMENLWRKVRGGTGAYLQQSTGKRRIMPLTGLLSIPGQHTEQTTMHTPIPT</sequence>
<keyword evidence="2" id="KW-1185">Reference proteome</keyword>
<protein>
    <submittedName>
        <fullName evidence="1">Uncharacterized protein</fullName>
    </submittedName>
</protein>
<organism evidence="1 2">
    <name type="scientific">Characodon lateralis</name>
    <dbReference type="NCBI Taxonomy" id="208331"/>
    <lineage>
        <taxon>Eukaryota</taxon>
        <taxon>Metazoa</taxon>
        <taxon>Chordata</taxon>
        <taxon>Craniata</taxon>
        <taxon>Vertebrata</taxon>
        <taxon>Euteleostomi</taxon>
        <taxon>Actinopterygii</taxon>
        <taxon>Neopterygii</taxon>
        <taxon>Teleostei</taxon>
        <taxon>Neoteleostei</taxon>
        <taxon>Acanthomorphata</taxon>
        <taxon>Ovalentaria</taxon>
        <taxon>Atherinomorphae</taxon>
        <taxon>Cyprinodontiformes</taxon>
        <taxon>Goodeidae</taxon>
        <taxon>Characodon</taxon>
    </lineage>
</organism>
<dbReference type="EMBL" id="JAHUTJ010041342">
    <property type="protein sequence ID" value="MED6280043.1"/>
    <property type="molecule type" value="Genomic_DNA"/>
</dbReference>
<dbReference type="Proteomes" id="UP001352852">
    <property type="component" value="Unassembled WGS sequence"/>
</dbReference>
<proteinExistence type="predicted"/>
<name>A0ABU7DYC6_9TELE</name>
<evidence type="ECO:0000313" key="1">
    <source>
        <dbReference type="EMBL" id="MED6280043.1"/>
    </source>
</evidence>